<evidence type="ECO:0000313" key="2">
    <source>
        <dbReference type="Proteomes" id="UP001186974"/>
    </source>
</evidence>
<evidence type="ECO:0000313" key="1">
    <source>
        <dbReference type="EMBL" id="KAK3045024.1"/>
    </source>
</evidence>
<comment type="caution">
    <text evidence="1">The sequence shown here is derived from an EMBL/GenBank/DDBJ whole genome shotgun (WGS) entry which is preliminary data.</text>
</comment>
<name>A0ACC3CVI0_9PEZI</name>
<protein>
    <submittedName>
        <fullName evidence="1">Uncharacterized protein</fullName>
    </submittedName>
</protein>
<organism evidence="1 2">
    <name type="scientific">Coniosporium uncinatum</name>
    <dbReference type="NCBI Taxonomy" id="93489"/>
    <lineage>
        <taxon>Eukaryota</taxon>
        <taxon>Fungi</taxon>
        <taxon>Dikarya</taxon>
        <taxon>Ascomycota</taxon>
        <taxon>Pezizomycotina</taxon>
        <taxon>Dothideomycetes</taxon>
        <taxon>Dothideomycetes incertae sedis</taxon>
        <taxon>Coniosporium</taxon>
    </lineage>
</organism>
<dbReference type="EMBL" id="JAWDJW010011121">
    <property type="protein sequence ID" value="KAK3045024.1"/>
    <property type="molecule type" value="Genomic_DNA"/>
</dbReference>
<feature type="non-terminal residue" evidence="1">
    <location>
        <position position="350"/>
    </location>
</feature>
<gene>
    <name evidence="1" type="ORF">LTS18_014756</name>
</gene>
<proteinExistence type="predicted"/>
<accession>A0ACC3CVI0</accession>
<sequence length="350" mass="40371">MREPSKDWKWKGHAEDVAGQNKKSQDKKSRGPGRRKSMRKKRDKGAPGPNVRPFAWLDIKVQSDSTINYVMDMYARPNGFGADLDVDVRGVEIQTSVNHGLLWRSKGVSVEGNLSYPLQWNALRKWPFKISVDDLDLFILRDHFFLIIDLVGDWGSGPPSDFFLFTPFKYLLNLEFRNFKLYLNTNDSNIINNPSDLDDNTFVILGGRSLIGSLEIPIDRYRPVQNEIKFDILGSDFYFEMSMPTRNTLDTYLRTPVVAQLDEVTLKGSHTQYTETSISLTDTLFFDIHGKKLVLNAHGFVLRHLINIKENYFGEFIHFKTLEEFQELQHSAVDGEIEEERDPNRANDLD</sequence>
<keyword evidence="2" id="KW-1185">Reference proteome</keyword>
<reference evidence="1" key="1">
    <citation type="submission" date="2024-09" db="EMBL/GenBank/DDBJ databases">
        <title>Black Yeasts Isolated from many extreme environments.</title>
        <authorList>
            <person name="Coleine C."/>
            <person name="Stajich J.E."/>
            <person name="Selbmann L."/>
        </authorList>
    </citation>
    <scope>NUCLEOTIDE SEQUENCE</scope>
    <source>
        <strain evidence="1">CCFEE 5737</strain>
    </source>
</reference>
<dbReference type="Proteomes" id="UP001186974">
    <property type="component" value="Unassembled WGS sequence"/>
</dbReference>